<evidence type="ECO:0000313" key="9">
    <source>
        <dbReference type="Proteomes" id="UP000005707"/>
    </source>
</evidence>
<evidence type="ECO:0000256" key="3">
    <source>
        <dbReference type="ARBA" id="ARBA00022692"/>
    </source>
</evidence>
<protein>
    <submittedName>
        <fullName evidence="8">Membrane lipoprotein</fullName>
    </submittedName>
</protein>
<dbReference type="Gene3D" id="1.20.1640.10">
    <property type="entry name" value="Multidrug efflux transporter AcrB transmembrane domain"/>
    <property type="match status" value="2"/>
</dbReference>
<dbReference type="RefSeq" id="WP_008825246.1">
    <property type="nucleotide sequence ID" value="NZ_AFNU02000005.1"/>
</dbReference>
<dbReference type="PANTHER" id="PTHR33406">
    <property type="entry name" value="MEMBRANE PROTEIN MJ1562-RELATED"/>
    <property type="match status" value="1"/>
</dbReference>
<feature type="transmembrane region" description="Helical" evidence="6">
    <location>
        <begin position="1044"/>
        <end position="1066"/>
    </location>
</feature>
<evidence type="ECO:0000256" key="6">
    <source>
        <dbReference type="SAM" id="Phobius"/>
    </source>
</evidence>
<dbReference type="OrthoDB" id="9782006at2"/>
<dbReference type="Pfam" id="PF03176">
    <property type="entry name" value="MMPL"/>
    <property type="match status" value="2"/>
</dbReference>
<dbReference type="GO" id="GO:0005886">
    <property type="term" value="C:plasma membrane"/>
    <property type="evidence" value="ECO:0007669"/>
    <property type="project" value="UniProtKB-SubCell"/>
</dbReference>
<feature type="transmembrane region" description="Helical" evidence="6">
    <location>
        <begin position="1020"/>
        <end position="1038"/>
    </location>
</feature>
<feature type="transmembrane region" description="Helical" evidence="6">
    <location>
        <begin position="994"/>
        <end position="1013"/>
    </location>
</feature>
<proteinExistence type="predicted"/>
<keyword evidence="4 6" id="KW-1133">Transmembrane helix</keyword>
<feature type="transmembrane region" description="Helical" evidence="6">
    <location>
        <begin position="184"/>
        <end position="205"/>
    </location>
</feature>
<sequence length="1160" mass="130895">MYWLSKVIVEKKYLFMSLFFIACVASIFAMQRVKINHDLTKYLPEESRTTLALNKMEEEFGLNGVANLVIVDVTPDHAYELRDQLSDIEGVLHVAFESNEDYYKKGNALLKITLDEGDYSQLTKTAIHQIKDELQGYEIEMSGSSVAKVEEQDYVEREMAIIMAIAIPIIIIILFINANSYAEIIVFGIVVGASVIINRGTNLFLGEISSVTNSIAIVLQLALAMDYSIILLHRFEEEKRDRPANQAIIHALKNSITSISASSLTTIFGLIAIMFMKFTIGYDIGIVLAKSIVCSLLSVFLLMPGILLVFNKLIEKTKHRTFIPDMKFIHKYVLKTRFFMPIVIVALVAFAFTLQRQNTFQFALDNEVELKYMQEFGEADHTVVLLIPKGDRQAEQEIISYMERKPYVNSVNGIETLGIRNAYSYTEYAEVMGVESSQAMGIYGYYLNQNDETLGPIKLSSIVSFMNDYKEGLHLSNEQAEMVTQLDSIIKLNNKPVSYESLALLLGLTEDEVKTIYTLYELNNNQLTYKMTDVLNFMINQAPILEIPEDEVIKLEQTKQLIDIKETELNPSNYANLLGITDEAATAIYTLYEMGLDEQSFGITDVFEFMIQNQTNLGLNDEQVTELHGTDQILQYKTQQLTSTEFSAIMGLTTEEATALYNLYNQEHQTTNTTIEFQTMIHYMVDRQNTLNLTEEQTSQLNRVNLLLYNEPLTPSEFSTTTGISFNQSVGIYAAYAEATNYEVTSYQTKTMLEFMYTSKELLNIDETTSTQLESVLNLYSVSNTPINSQTFANTLGLEENESLGIYGAYASSTGYTPQSIKLNDTINFILNKAEMLNLNEQQRTELSSTKQLLAMSDSELDVTTFSSLLKLDETNTELLYATYTVSEENPRYSLIQLVRFMDEHAEAFGLNNEQKEQIKENKQLMTSAINQFESDDYARIMFNINLKDDAPEALELVNELRTDLSEYYDDGSYYILGNSANILDIKDSFNEDVLIVNAITIISILFILIISFRSIMIPLLLVLVIQGSIWINFSISTLTDTPIIFIGYIIVTAIQMGATIDYAIVVTGRYKGFRESYNRYDAVKKAIHVSLPTVLTSGGILIVSGFSIGFVSSVSSTAALGTLIGRGALISCILVIFFLPQLLILFDRIVCRKKKVKSH</sequence>
<feature type="domain" description="Membrane transport protein MMPL" evidence="7">
    <location>
        <begin position="124"/>
        <end position="313"/>
    </location>
</feature>
<dbReference type="PANTHER" id="PTHR33406:SF13">
    <property type="entry name" value="MEMBRANE PROTEIN YDFJ"/>
    <property type="match status" value="1"/>
</dbReference>
<reference evidence="8 9" key="2">
    <citation type="journal article" date="2013" name="PLoS ONE">
        <title>INDIGO - INtegrated Data Warehouse of MIcrobial GenOmes with Examples from the Red Sea Extremophiles.</title>
        <authorList>
            <person name="Alam I."/>
            <person name="Antunes A."/>
            <person name="Kamau A.A."/>
            <person name="Ba Alawi W."/>
            <person name="Kalkatawi M."/>
            <person name="Stingl U."/>
            <person name="Bajic V.B."/>
        </authorList>
    </citation>
    <scope>NUCLEOTIDE SEQUENCE [LARGE SCALE GENOMIC DNA]</scope>
    <source>
        <strain evidence="8 9">SSD-17B</strain>
    </source>
</reference>
<dbReference type="SUPFAM" id="SSF82866">
    <property type="entry name" value="Multidrug efflux transporter AcrB transmembrane domain"/>
    <property type="match status" value="2"/>
</dbReference>
<evidence type="ECO:0000313" key="8">
    <source>
        <dbReference type="EMBL" id="ERJ12242.1"/>
    </source>
</evidence>
<dbReference type="InterPro" id="IPR004869">
    <property type="entry name" value="MMPL_dom"/>
</dbReference>
<evidence type="ECO:0000256" key="4">
    <source>
        <dbReference type="ARBA" id="ARBA00022989"/>
    </source>
</evidence>
<feature type="domain" description="Membrane transport protein MMPL" evidence="7">
    <location>
        <begin position="929"/>
        <end position="1151"/>
    </location>
</feature>
<dbReference type="EMBL" id="AFNU02000005">
    <property type="protein sequence ID" value="ERJ12242.1"/>
    <property type="molecule type" value="Genomic_DNA"/>
</dbReference>
<keyword evidence="8" id="KW-0449">Lipoprotein</keyword>
<feature type="transmembrane region" description="Helical" evidence="6">
    <location>
        <begin position="12"/>
        <end position="30"/>
    </location>
</feature>
<comment type="subcellular location">
    <subcellularLocation>
        <location evidence="1">Cell membrane</location>
        <topology evidence="1">Multi-pass membrane protein</topology>
    </subcellularLocation>
</comment>
<evidence type="ECO:0000256" key="2">
    <source>
        <dbReference type="ARBA" id="ARBA00022475"/>
    </source>
</evidence>
<feature type="transmembrane region" description="Helical" evidence="6">
    <location>
        <begin position="256"/>
        <end position="278"/>
    </location>
</feature>
<feature type="transmembrane region" description="Helical" evidence="6">
    <location>
        <begin position="284"/>
        <end position="311"/>
    </location>
</feature>
<feature type="transmembrane region" description="Helical" evidence="6">
    <location>
        <begin position="159"/>
        <end position="177"/>
    </location>
</feature>
<feature type="transmembrane region" description="Helical" evidence="6">
    <location>
        <begin position="1124"/>
        <end position="1147"/>
    </location>
</feature>
<dbReference type="InterPro" id="IPR050545">
    <property type="entry name" value="Mycobact_MmpL"/>
</dbReference>
<keyword evidence="9" id="KW-1185">Reference proteome</keyword>
<comment type="caution">
    <text evidence="8">The sequence shown here is derived from an EMBL/GenBank/DDBJ whole genome shotgun (WGS) entry which is preliminary data.</text>
</comment>
<dbReference type="PROSITE" id="PS51257">
    <property type="entry name" value="PROKAR_LIPOPROTEIN"/>
    <property type="match status" value="1"/>
</dbReference>
<dbReference type="InParanoid" id="F7PTS9"/>
<keyword evidence="5 6" id="KW-0472">Membrane</keyword>
<name>F7PTS9_9MOLU</name>
<feature type="transmembrane region" description="Helical" evidence="6">
    <location>
        <begin position="211"/>
        <end position="235"/>
    </location>
</feature>
<feature type="transmembrane region" description="Helical" evidence="6">
    <location>
        <begin position="1087"/>
        <end position="1112"/>
    </location>
</feature>
<keyword evidence="2" id="KW-1003">Cell membrane</keyword>
<organism evidence="8 9">
    <name type="scientific">Haloplasma contractile SSD-17B</name>
    <dbReference type="NCBI Taxonomy" id="1033810"/>
    <lineage>
        <taxon>Bacteria</taxon>
        <taxon>Bacillati</taxon>
        <taxon>Mycoplasmatota</taxon>
        <taxon>Mollicutes</taxon>
        <taxon>Haloplasmatales</taxon>
        <taxon>Haloplasmataceae</taxon>
        <taxon>Haloplasma</taxon>
    </lineage>
</organism>
<reference evidence="8 9" key="1">
    <citation type="journal article" date="2011" name="J. Bacteriol.">
        <title>Genome sequence of Haloplasma contractile, an unusual contractile bacterium from a deep-sea anoxic brine lake.</title>
        <authorList>
            <person name="Antunes A."/>
            <person name="Alam I."/>
            <person name="El Dorry H."/>
            <person name="Siam R."/>
            <person name="Robertson A."/>
            <person name="Bajic V.B."/>
            <person name="Stingl U."/>
        </authorList>
    </citation>
    <scope>NUCLEOTIDE SEQUENCE [LARGE SCALE GENOMIC DNA]</scope>
    <source>
        <strain evidence="8 9">SSD-17B</strain>
    </source>
</reference>
<keyword evidence="3 6" id="KW-0812">Transmembrane</keyword>
<dbReference type="AlphaFoldDB" id="F7PTS9"/>
<evidence type="ECO:0000259" key="7">
    <source>
        <dbReference type="Pfam" id="PF03176"/>
    </source>
</evidence>
<dbReference type="eggNOG" id="COG1033">
    <property type="taxonomic scope" value="Bacteria"/>
</dbReference>
<accession>F7PTS9</accession>
<dbReference type="Proteomes" id="UP000005707">
    <property type="component" value="Unassembled WGS sequence"/>
</dbReference>
<gene>
    <name evidence="8" type="ORF">HLPCO_001769</name>
</gene>
<feature type="transmembrane region" description="Helical" evidence="6">
    <location>
        <begin position="332"/>
        <end position="354"/>
    </location>
</feature>
<evidence type="ECO:0000256" key="5">
    <source>
        <dbReference type="ARBA" id="ARBA00023136"/>
    </source>
</evidence>
<evidence type="ECO:0000256" key="1">
    <source>
        <dbReference type="ARBA" id="ARBA00004651"/>
    </source>
</evidence>